<keyword evidence="3" id="KW-0067">ATP-binding</keyword>
<dbReference type="Gene3D" id="3.40.50.300">
    <property type="entry name" value="P-loop containing nucleotide triphosphate hydrolases"/>
    <property type="match status" value="1"/>
</dbReference>
<evidence type="ECO:0000256" key="1">
    <source>
        <dbReference type="ARBA" id="ARBA00022741"/>
    </source>
</evidence>
<dbReference type="PANTHER" id="PTHR43146:SF1">
    <property type="entry name" value="CANCER-RELATED NUCLEOSIDE-TRIPHOSPHATASE"/>
    <property type="match status" value="1"/>
</dbReference>
<proteinExistence type="predicted"/>
<keyword evidence="1" id="KW-0547">Nucleotide-binding</keyword>
<gene>
    <name evidence="4" type="ORF">FSP39_005063</name>
</gene>
<evidence type="ECO:0000256" key="2">
    <source>
        <dbReference type="ARBA" id="ARBA00022801"/>
    </source>
</evidence>
<dbReference type="GO" id="GO:0017111">
    <property type="term" value="F:ribonucleoside triphosphate phosphatase activity"/>
    <property type="evidence" value="ECO:0007669"/>
    <property type="project" value="InterPro"/>
</dbReference>
<evidence type="ECO:0000256" key="3">
    <source>
        <dbReference type="ARBA" id="ARBA00022840"/>
    </source>
</evidence>
<dbReference type="PANTHER" id="PTHR43146">
    <property type="entry name" value="CANCER-RELATED NUCLEOSIDE-TRIPHOSPHATASE"/>
    <property type="match status" value="1"/>
</dbReference>
<keyword evidence="2" id="KW-0378">Hydrolase</keyword>
<dbReference type="SUPFAM" id="SSF52540">
    <property type="entry name" value="P-loop containing nucleoside triphosphate hydrolases"/>
    <property type="match status" value="1"/>
</dbReference>
<reference evidence="4" key="1">
    <citation type="submission" date="2019-08" db="EMBL/GenBank/DDBJ databases">
        <title>The improved chromosome-level genome for the pearl oyster Pinctada fucata martensii using PacBio sequencing and Hi-C.</title>
        <authorList>
            <person name="Zheng Z."/>
        </authorList>
    </citation>
    <scope>NUCLEOTIDE SEQUENCE</scope>
    <source>
        <strain evidence="4">ZZ-2019</strain>
        <tissue evidence="4">Adductor muscle</tissue>
    </source>
</reference>
<evidence type="ECO:0000313" key="4">
    <source>
        <dbReference type="EMBL" id="KAK3092620.1"/>
    </source>
</evidence>
<keyword evidence="5" id="KW-1185">Reference proteome</keyword>
<dbReference type="InterPro" id="IPR027417">
    <property type="entry name" value="P-loop_NTPase"/>
</dbReference>
<evidence type="ECO:0000313" key="5">
    <source>
        <dbReference type="Proteomes" id="UP001186944"/>
    </source>
</evidence>
<comment type="caution">
    <text evidence="4">The sequence shown here is derived from an EMBL/GenBank/DDBJ whole genome shotgun (WGS) entry which is preliminary data.</text>
</comment>
<protein>
    <submittedName>
        <fullName evidence="4">Uncharacterized protein</fullName>
    </submittedName>
</protein>
<dbReference type="AlphaFoldDB" id="A0AA89BSG2"/>
<dbReference type="EMBL" id="VSWD01000009">
    <property type="protein sequence ID" value="KAK3092620.1"/>
    <property type="molecule type" value="Genomic_DNA"/>
</dbReference>
<sequence length="99" mass="11174">MSIFLPQENPSNTYVIDEIGKMELFSQSFIQIVRDTLNRADTTVLATIPVPKGRPIPFVEEVRSRKDVVVFNVSKANRDAILDDIIKAVKDSIQVYNHG</sequence>
<name>A0AA89BSG2_PINIB</name>
<dbReference type="GO" id="GO:0005524">
    <property type="term" value="F:ATP binding"/>
    <property type="evidence" value="ECO:0007669"/>
    <property type="project" value="UniProtKB-KW"/>
</dbReference>
<organism evidence="4 5">
    <name type="scientific">Pinctada imbricata</name>
    <name type="common">Atlantic pearl-oyster</name>
    <name type="synonym">Pinctada martensii</name>
    <dbReference type="NCBI Taxonomy" id="66713"/>
    <lineage>
        <taxon>Eukaryota</taxon>
        <taxon>Metazoa</taxon>
        <taxon>Spiralia</taxon>
        <taxon>Lophotrochozoa</taxon>
        <taxon>Mollusca</taxon>
        <taxon>Bivalvia</taxon>
        <taxon>Autobranchia</taxon>
        <taxon>Pteriomorphia</taxon>
        <taxon>Pterioida</taxon>
        <taxon>Pterioidea</taxon>
        <taxon>Pteriidae</taxon>
        <taxon>Pinctada</taxon>
    </lineage>
</organism>
<dbReference type="Pfam" id="PF03266">
    <property type="entry name" value="NTPase_1"/>
    <property type="match status" value="1"/>
</dbReference>
<dbReference type="Proteomes" id="UP001186944">
    <property type="component" value="Unassembled WGS sequence"/>
</dbReference>
<accession>A0AA89BSG2</accession>
<dbReference type="InterPro" id="IPR004948">
    <property type="entry name" value="Nuc-triphosphatase_THEP1"/>
</dbReference>